<dbReference type="Gene3D" id="2.40.30.10">
    <property type="entry name" value="Translation factors"/>
    <property type="match status" value="1"/>
</dbReference>
<dbReference type="Gene3D" id="3.30.230.10">
    <property type="match status" value="1"/>
</dbReference>
<dbReference type="SUPFAM" id="SSF54211">
    <property type="entry name" value="Ribosomal protein S5 domain 2-like"/>
    <property type="match status" value="1"/>
</dbReference>
<evidence type="ECO:0000256" key="4">
    <source>
        <dbReference type="ARBA" id="ARBA00023134"/>
    </source>
</evidence>
<gene>
    <name evidence="7" type="ORF">SAMN05216323_100923</name>
</gene>
<dbReference type="Pfam" id="PF22042">
    <property type="entry name" value="EF-G_D2"/>
    <property type="match status" value="1"/>
</dbReference>
<dbReference type="InterPro" id="IPR027417">
    <property type="entry name" value="P-loop_NTPase"/>
</dbReference>
<dbReference type="Pfam" id="PF00009">
    <property type="entry name" value="GTP_EFTU"/>
    <property type="match status" value="1"/>
</dbReference>
<evidence type="ECO:0000313" key="7">
    <source>
        <dbReference type="EMBL" id="SDB91630.1"/>
    </source>
</evidence>
<name>A0A1G6HBJ0_9BACT</name>
<evidence type="ECO:0000313" key="8">
    <source>
        <dbReference type="Proteomes" id="UP000199452"/>
    </source>
</evidence>
<dbReference type="RefSeq" id="WP_092435985.1">
    <property type="nucleotide sequence ID" value="NZ_FMYP01000009.1"/>
</dbReference>
<evidence type="ECO:0000256" key="5">
    <source>
        <dbReference type="ARBA" id="ARBA00024731"/>
    </source>
</evidence>
<dbReference type="CDD" id="cd01434">
    <property type="entry name" value="EFG_mtEFG1_IV"/>
    <property type="match status" value="1"/>
</dbReference>
<dbReference type="FunFam" id="3.30.70.240:FF:000001">
    <property type="entry name" value="Elongation factor G"/>
    <property type="match status" value="1"/>
</dbReference>
<dbReference type="InterPro" id="IPR000795">
    <property type="entry name" value="T_Tr_GTP-bd_dom"/>
</dbReference>
<dbReference type="NCBIfam" id="NF009381">
    <property type="entry name" value="PRK12740.1-5"/>
    <property type="match status" value="1"/>
</dbReference>
<dbReference type="Pfam" id="PF14492">
    <property type="entry name" value="EFG_III"/>
    <property type="match status" value="1"/>
</dbReference>
<accession>A0A1G6HBJ0</accession>
<evidence type="ECO:0000256" key="3">
    <source>
        <dbReference type="ARBA" id="ARBA00022741"/>
    </source>
</evidence>
<dbReference type="Pfam" id="PF00679">
    <property type="entry name" value="EFG_C"/>
    <property type="match status" value="1"/>
</dbReference>
<dbReference type="Gene3D" id="3.40.50.300">
    <property type="entry name" value="P-loop containing nucleotide triphosphate hydrolases"/>
    <property type="match status" value="1"/>
</dbReference>
<organism evidence="7 8">
    <name type="scientific">Williamwhitmania taraxaci</name>
    <dbReference type="NCBI Taxonomy" id="1640674"/>
    <lineage>
        <taxon>Bacteria</taxon>
        <taxon>Pseudomonadati</taxon>
        <taxon>Bacteroidota</taxon>
        <taxon>Bacteroidia</taxon>
        <taxon>Bacteroidales</taxon>
        <taxon>Williamwhitmaniaceae</taxon>
        <taxon>Williamwhitmania</taxon>
    </lineage>
</organism>
<dbReference type="GO" id="GO:0003924">
    <property type="term" value="F:GTPase activity"/>
    <property type="evidence" value="ECO:0007669"/>
    <property type="project" value="InterPro"/>
</dbReference>
<dbReference type="GO" id="GO:0032790">
    <property type="term" value="P:ribosome disassembly"/>
    <property type="evidence" value="ECO:0007669"/>
    <property type="project" value="TreeGrafter"/>
</dbReference>
<dbReference type="InterPro" id="IPR041095">
    <property type="entry name" value="EFG_II"/>
</dbReference>
<dbReference type="PANTHER" id="PTHR43261:SF6">
    <property type="entry name" value="ELONGATION FACTOR G-LIKE PROTEIN"/>
    <property type="match status" value="1"/>
</dbReference>
<dbReference type="CDD" id="cd03713">
    <property type="entry name" value="EFG_mtEFG_C"/>
    <property type="match status" value="1"/>
</dbReference>
<keyword evidence="7" id="KW-0648">Protein biosynthesis</keyword>
<dbReference type="Gene3D" id="3.30.70.870">
    <property type="entry name" value="Elongation Factor G (Translational Gtpase), domain 3"/>
    <property type="match status" value="1"/>
</dbReference>
<dbReference type="PROSITE" id="PS51722">
    <property type="entry name" value="G_TR_2"/>
    <property type="match status" value="1"/>
</dbReference>
<reference evidence="7 8" key="1">
    <citation type="submission" date="2016-09" db="EMBL/GenBank/DDBJ databases">
        <authorList>
            <person name="Capua I."/>
            <person name="De Benedictis P."/>
            <person name="Joannis T."/>
            <person name="Lombin L.H."/>
            <person name="Cattoli G."/>
        </authorList>
    </citation>
    <scope>NUCLEOTIDE SEQUENCE [LARGE SCALE GENOMIC DNA]</scope>
    <source>
        <strain evidence="7 8">A7P-90m</strain>
    </source>
</reference>
<evidence type="ECO:0000256" key="1">
    <source>
        <dbReference type="ARBA" id="ARBA00013902"/>
    </source>
</evidence>
<dbReference type="EMBL" id="FMYP01000009">
    <property type="protein sequence ID" value="SDB91630.1"/>
    <property type="molecule type" value="Genomic_DNA"/>
</dbReference>
<dbReference type="SMART" id="SM00838">
    <property type="entry name" value="EFG_C"/>
    <property type="match status" value="1"/>
</dbReference>
<evidence type="ECO:0000259" key="6">
    <source>
        <dbReference type="PROSITE" id="PS51722"/>
    </source>
</evidence>
<evidence type="ECO:0000256" key="2">
    <source>
        <dbReference type="ARBA" id="ARBA00017872"/>
    </source>
</evidence>
<comment type="function">
    <text evidence="5">Catalyzes the GTP-dependent ribosomal translocation step during translation elongation. During this step, the ribosome changes from the pre-translocational (PRE) to the post-translocational (POST) state as the newly formed A-site-bound peptidyl-tRNA and P-site-bound deacylated tRNA move to the P and E sites, respectively. Catalyzes the coordinated movement of the two tRNA molecules, the mRNA and conformational changes in the ribosome.</text>
</comment>
<feature type="domain" description="Tr-type G" evidence="6">
    <location>
        <begin position="7"/>
        <end position="282"/>
    </location>
</feature>
<dbReference type="STRING" id="1640674.SAMN05216323_100923"/>
<keyword evidence="3" id="KW-0547">Nucleotide-binding</keyword>
<dbReference type="InterPro" id="IPR000640">
    <property type="entry name" value="EFG_V-like"/>
</dbReference>
<dbReference type="AlphaFoldDB" id="A0A1G6HBJ0"/>
<sequence>MKSYLTNQIKNIVLLGNSGCGKTTLAETMMFEGKVIERRGTVEAKNTVSDYTEIEQVYLRSIYSSVLYTEFQDHKLNIIDAPGGDDFVGGVIPALRVANTSVMVINAQNGVEVGTEIQGRYVEQYGKPMMFFVNQLESDKANWDSTIDSIHQSFGKKAIIVQYPVNAGTDFNGFIDVLMMKYYTFKGDTGERTTNEIPAAEMDTANELHNALVEAAAENDESLMEIFFEKGSLTEEEMSKGIRRGMANRDLFPIFCGSGKKNIGIKRLMDFIINVSPYPNQTINPTDNAGVEVPIDSKAPTSIFVFKTNYEPHIGEVNFFKVISGKVTEGMDLVNMNNDTKERITQLFASAGKNRTKVTELYAGDFGCTVKLKNTKTNHTLNGPGAPWVFEAITFPEPKFRTAIKARNEADEEKMSEVLNRTHQQDPTIIIEYSKELKQTILHGQGEHHLNILKWHLNNTHKIEVDFVAPKIPYRETITKIAAADYRHKKQSGGAGQFGEVHIVIEPHVEGAPDKTKFKVDGKEINLNIRGKEEVKLDWGGKLVYYNCIVGGAIEARFLPAILKGIMEKMEEGPLTGSYARDIRVAVYDGKMHAVDSNELAFKLAGRNAFKNAFKIAGPKIMEPVYEVEIMVPGDKMGDVMGDLQNRRAIIMGMGSDRGFEKIIARVPLSEMHKYSTTLSSLTSGRANFHMSFLEYEQVPTDIQEKLLKVYETEQVED</sequence>
<proteinExistence type="predicted"/>
<dbReference type="CDD" id="cd04170">
    <property type="entry name" value="EF-G_bact"/>
    <property type="match status" value="1"/>
</dbReference>
<dbReference type="NCBIfam" id="TIGR00231">
    <property type="entry name" value="small_GTP"/>
    <property type="match status" value="1"/>
</dbReference>
<dbReference type="Gene3D" id="3.30.70.240">
    <property type="match status" value="1"/>
</dbReference>
<dbReference type="Proteomes" id="UP000199452">
    <property type="component" value="Unassembled WGS sequence"/>
</dbReference>
<dbReference type="InterPro" id="IPR047872">
    <property type="entry name" value="EFG_IV"/>
</dbReference>
<dbReference type="InterPro" id="IPR009000">
    <property type="entry name" value="Transl_B-barrel_sf"/>
</dbReference>
<keyword evidence="8" id="KW-1185">Reference proteome</keyword>
<dbReference type="SUPFAM" id="SSF54980">
    <property type="entry name" value="EF-G C-terminal domain-like"/>
    <property type="match status" value="2"/>
</dbReference>
<dbReference type="InterPro" id="IPR053905">
    <property type="entry name" value="EF-G-like_DII"/>
</dbReference>
<dbReference type="SUPFAM" id="SSF52540">
    <property type="entry name" value="P-loop containing nucleoside triphosphate hydrolases"/>
    <property type="match status" value="1"/>
</dbReference>
<dbReference type="GO" id="GO:0003746">
    <property type="term" value="F:translation elongation factor activity"/>
    <property type="evidence" value="ECO:0007669"/>
    <property type="project" value="UniProtKB-KW"/>
</dbReference>
<dbReference type="SUPFAM" id="SSF50447">
    <property type="entry name" value="Translation proteins"/>
    <property type="match status" value="1"/>
</dbReference>
<dbReference type="InterPro" id="IPR014721">
    <property type="entry name" value="Ribsml_uS5_D2-typ_fold_subgr"/>
</dbReference>
<dbReference type="InterPro" id="IPR005517">
    <property type="entry name" value="Transl_elong_EFG/EF2_IV"/>
</dbReference>
<dbReference type="Pfam" id="PF03764">
    <property type="entry name" value="EFG_IV"/>
    <property type="match status" value="2"/>
</dbReference>
<dbReference type="InterPro" id="IPR005225">
    <property type="entry name" value="Small_GTP-bd"/>
</dbReference>
<dbReference type="OrthoDB" id="9801591at2"/>
<dbReference type="InterPro" id="IPR035649">
    <property type="entry name" value="EFG_V"/>
</dbReference>
<dbReference type="PANTHER" id="PTHR43261">
    <property type="entry name" value="TRANSLATION ELONGATION FACTOR G-RELATED"/>
    <property type="match status" value="1"/>
</dbReference>
<dbReference type="InterPro" id="IPR035647">
    <property type="entry name" value="EFG_III/V"/>
</dbReference>
<dbReference type="InterPro" id="IPR020568">
    <property type="entry name" value="Ribosomal_Su5_D2-typ_SF"/>
</dbReference>
<protein>
    <recommendedName>
        <fullName evidence="2">Elongation factor G</fullName>
    </recommendedName>
    <alternativeName>
        <fullName evidence="1">Tetracycline resistance protein TetQ</fullName>
    </alternativeName>
</protein>
<dbReference type="SMART" id="SM00889">
    <property type="entry name" value="EFG_IV"/>
    <property type="match status" value="1"/>
</dbReference>
<dbReference type="GO" id="GO:0005525">
    <property type="term" value="F:GTP binding"/>
    <property type="evidence" value="ECO:0007669"/>
    <property type="project" value="UniProtKB-KW"/>
</dbReference>
<keyword evidence="4" id="KW-0342">GTP-binding</keyword>
<keyword evidence="7" id="KW-0251">Elongation factor</keyword>